<feature type="non-terminal residue" evidence="1">
    <location>
        <position position="1"/>
    </location>
</feature>
<protein>
    <submittedName>
        <fullName evidence="1">Uncharacterized protein</fullName>
    </submittedName>
</protein>
<dbReference type="HOGENOM" id="CLU_2312951_0_0_1"/>
<accession>A0A0C3DQI4</accession>
<dbReference type="EMBL" id="KN822086">
    <property type="protein sequence ID" value="KIM58449.1"/>
    <property type="molecule type" value="Genomic_DNA"/>
</dbReference>
<name>A0A0C3DQI4_9AGAM</name>
<gene>
    <name evidence="1" type="ORF">SCLCIDRAFT_128233</name>
</gene>
<dbReference type="InParanoid" id="A0A0C3DQI4"/>
<reference evidence="2" key="2">
    <citation type="submission" date="2015-01" db="EMBL/GenBank/DDBJ databases">
        <title>Evolutionary Origins and Diversification of the Mycorrhizal Mutualists.</title>
        <authorList>
            <consortium name="DOE Joint Genome Institute"/>
            <consortium name="Mycorrhizal Genomics Consortium"/>
            <person name="Kohler A."/>
            <person name="Kuo A."/>
            <person name="Nagy L.G."/>
            <person name="Floudas D."/>
            <person name="Copeland A."/>
            <person name="Barry K.W."/>
            <person name="Cichocki N."/>
            <person name="Veneault-Fourrey C."/>
            <person name="LaButti K."/>
            <person name="Lindquist E.A."/>
            <person name="Lipzen A."/>
            <person name="Lundell T."/>
            <person name="Morin E."/>
            <person name="Murat C."/>
            <person name="Riley R."/>
            <person name="Ohm R."/>
            <person name="Sun H."/>
            <person name="Tunlid A."/>
            <person name="Henrissat B."/>
            <person name="Grigoriev I.V."/>
            <person name="Hibbett D.S."/>
            <person name="Martin F."/>
        </authorList>
    </citation>
    <scope>NUCLEOTIDE SEQUENCE [LARGE SCALE GENOMIC DNA]</scope>
    <source>
        <strain evidence="2">Foug A</strain>
    </source>
</reference>
<dbReference type="Proteomes" id="UP000053989">
    <property type="component" value="Unassembled WGS sequence"/>
</dbReference>
<dbReference type="AlphaFoldDB" id="A0A0C3DQI4"/>
<proteinExistence type="predicted"/>
<sequence length="120" mass="13500">AGLSVMFAKILADHQAQYIAQWGDAKAQSQILHDCWDQILKTPQANHPNIVLPDSIRAAIRKKFIKCLSDSDREDEEAAIEALETKSNHTKISAEEWKAAAQPHKAGEYKREWDAFRAAC</sequence>
<reference evidence="1 2" key="1">
    <citation type="submission" date="2014-04" db="EMBL/GenBank/DDBJ databases">
        <authorList>
            <consortium name="DOE Joint Genome Institute"/>
            <person name="Kuo A."/>
            <person name="Kohler A."/>
            <person name="Nagy L.G."/>
            <person name="Floudas D."/>
            <person name="Copeland A."/>
            <person name="Barry K.W."/>
            <person name="Cichocki N."/>
            <person name="Veneault-Fourrey C."/>
            <person name="LaButti K."/>
            <person name="Lindquist E.A."/>
            <person name="Lipzen A."/>
            <person name="Lundell T."/>
            <person name="Morin E."/>
            <person name="Murat C."/>
            <person name="Sun H."/>
            <person name="Tunlid A."/>
            <person name="Henrissat B."/>
            <person name="Grigoriev I.V."/>
            <person name="Hibbett D.S."/>
            <person name="Martin F."/>
            <person name="Nordberg H.P."/>
            <person name="Cantor M.N."/>
            <person name="Hua S.X."/>
        </authorList>
    </citation>
    <scope>NUCLEOTIDE SEQUENCE [LARGE SCALE GENOMIC DNA]</scope>
    <source>
        <strain evidence="1 2">Foug A</strain>
    </source>
</reference>
<dbReference type="OrthoDB" id="2674644at2759"/>
<evidence type="ECO:0000313" key="1">
    <source>
        <dbReference type="EMBL" id="KIM58449.1"/>
    </source>
</evidence>
<organism evidence="1 2">
    <name type="scientific">Scleroderma citrinum Foug A</name>
    <dbReference type="NCBI Taxonomy" id="1036808"/>
    <lineage>
        <taxon>Eukaryota</taxon>
        <taxon>Fungi</taxon>
        <taxon>Dikarya</taxon>
        <taxon>Basidiomycota</taxon>
        <taxon>Agaricomycotina</taxon>
        <taxon>Agaricomycetes</taxon>
        <taxon>Agaricomycetidae</taxon>
        <taxon>Boletales</taxon>
        <taxon>Sclerodermatineae</taxon>
        <taxon>Sclerodermataceae</taxon>
        <taxon>Scleroderma</taxon>
    </lineage>
</organism>
<evidence type="ECO:0000313" key="2">
    <source>
        <dbReference type="Proteomes" id="UP000053989"/>
    </source>
</evidence>
<keyword evidence="2" id="KW-1185">Reference proteome</keyword>